<dbReference type="AlphaFoldDB" id="K1PFF6"/>
<evidence type="ECO:0000259" key="14">
    <source>
        <dbReference type="Pfam" id="PF17039"/>
    </source>
</evidence>
<proteinExistence type="inferred from homology"/>
<dbReference type="InterPro" id="IPR038577">
    <property type="entry name" value="GT10-like_C_sf"/>
</dbReference>
<evidence type="ECO:0000256" key="2">
    <source>
        <dbReference type="ARBA" id="ARBA00004922"/>
    </source>
</evidence>
<evidence type="ECO:0000256" key="11">
    <source>
        <dbReference type="ARBA" id="ARBA00023180"/>
    </source>
</evidence>
<name>K1PFF6_MAGGI</name>
<evidence type="ECO:0000256" key="12">
    <source>
        <dbReference type="RuleBase" id="RU003832"/>
    </source>
</evidence>
<keyword evidence="10 12" id="KW-0472">Membrane</keyword>
<dbReference type="InParanoid" id="K1PFF6"/>
<dbReference type="GO" id="GO:0008417">
    <property type="term" value="F:fucosyltransferase activity"/>
    <property type="evidence" value="ECO:0007669"/>
    <property type="project" value="InterPro"/>
</dbReference>
<feature type="transmembrane region" description="Helical" evidence="12">
    <location>
        <begin position="6"/>
        <end position="24"/>
    </location>
</feature>
<evidence type="ECO:0000256" key="7">
    <source>
        <dbReference type="ARBA" id="ARBA00022968"/>
    </source>
</evidence>
<organism evidence="15">
    <name type="scientific">Magallana gigas</name>
    <name type="common">Pacific oyster</name>
    <name type="synonym">Crassostrea gigas</name>
    <dbReference type="NCBI Taxonomy" id="29159"/>
    <lineage>
        <taxon>Eukaryota</taxon>
        <taxon>Metazoa</taxon>
        <taxon>Spiralia</taxon>
        <taxon>Lophotrochozoa</taxon>
        <taxon>Mollusca</taxon>
        <taxon>Bivalvia</taxon>
        <taxon>Autobranchia</taxon>
        <taxon>Pteriomorphia</taxon>
        <taxon>Ostreida</taxon>
        <taxon>Ostreoidea</taxon>
        <taxon>Ostreidae</taxon>
        <taxon>Magallana</taxon>
    </lineage>
</organism>
<dbReference type="GO" id="GO:0000139">
    <property type="term" value="C:Golgi membrane"/>
    <property type="evidence" value="ECO:0007669"/>
    <property type="project" value="UniProtKB-SubCell"/>
</dbReference>
<dbReference type="FunFam" id="3.40.50.11660:FF:000002">
    <property type="entry name" value="Alpha-(1,3)-fucosyltransferase"/>
    <property type="match status" value="1"/>
</dbReference>
<keyword evidence="8 12" id="KW-1133">Transmembrane helix</keyword>
<dbReference type="HOGENOM" id="CLU_032075_3_0_1"/>
<comment type="similarity">
    <text evidence="3 12">Belongs to the glycosyltransferase 10 family.</text>
</comment>
<evidence type="ECO:0000256" key="3">
    <source>
        <dbReference type="ARBA" id="ARBA00008919"/>
    </source>
</evidence>
<evidence type="ECO:0000259" key="13">
    <source>
        <dbReference type="Pfam" id="PF00852"/>
    </source>
</evidence>
<dbReference type="InterPro" id="IPR031481">
    <property type="entry name" value="Glyco_tran_10_N"/>
</dbReference>
<evidence type="ECO:0000256" key="4">
    <source>
        <dbReference type="ARBA" id="ARBA00022676"/>
    </source>
</evidence>
<gene>
    <name evidence="15" type="ORF">CGI_10000596</name>
</gene>
<evidence type="ECO:0000256" key="1">
    <source>
        <dbReference type="ARBA" id="ARBA00004323"/>
    </source>
</evidence>
<dbReference type="Pfam" id="PF00852">
    <property type="entry name" value="Glyco_transf_10"/>
    <property type="match status" value="1"/>
</dbReference>
<keyword evidence="9 12" id="KW-0333">Golgi apparatus</keyword>
<evidence type="ECO:0000256" key="8">
    <source>
        <dbReference type="ARBA" id="ARBA00022989"/>
    </source>
</evidence>
<protein>
    <recommendedName>
        <fullName evidence="12">Fucosyltransferase</fullName>
        <ecNumber evidence="12">2.4.1.-</ecNumber>
    </recommendedName>
</protein>
<keyword evidence="11" id="KW-0325">Glycoprotein</keyword>
<evidence type="ECO:0000256" key="5">
    <source>
        <dbReference type="ARBA" id="ARBA00022679"/>
    </source>
</evidence>
<feature type="domain" description="Fucosyltransferase C-terminal" evidence="13">
    <location>
        <begin position="209"/>
        <end position="378"/>
    </location>
</feature>
<feature type="domain" description="Fucosyltransferase N-terminal" evidence="14">
    <location>
        <begin position="106"/>
        <end position="188"/>
    </location>
</feature>
<comment type="subcellular location">
    <subcellularLocation>
        <location evidence="1">Golgi apparatus membrane</location>
        <topology evidence="1">Single-pass type II membrane protein</topology>
    </subcellularLocation>
    <subcellularLocation>
        <location evidence="12">Golgi apparatus</location>
        <location evidence="12">Golgi stack membrane</location>
        <topology evidence="12">Single-pass type II membrane protein</topology>
    </subcellularLocation>
</comment>
<sequence length="405" mass="47418">MKLFDYWQIISCLAILCIIFLFLWSTQNDTGHKNYIYANSSQPEKIKSYQTRQQSYIYSNSSQPEKIKSNRTQKQSYIYSNSSEPVNKIFRIAWYEQNSEVLFGISKYDPTKCNIPNCLVEKNTSLADIVVLRHSYLPYHKTIEKTKGQMWVFHTNESPYHTFRPPKQWADKIDLSASYMETSDFFVPLYGRLLHNKTYPLQNYTGVLANKTKDAVWVSSHCSTPSKRENLVKELSKHLTVDTYGKCGTKNCGKQYDDYTKCKAIYEKNYKFFFAFENSICDDYTTEKLYSLYRDHSPIIPVINGPRDVNKYLPKGTFINSREFSSPEKLAEKLKEIGSDESKYIRYLQEKDKYFLPSDFIERAVYKFQCDLCKYLDGLNNGSLQRKPIAWRKLFDTSGLCIPGK</sequence>
<dbReference type="EC" id="2.4.1.-" evidence="12"/>
<dbReference type="UniPathway" id="UPA00378"/>
<accession>K1PFF6</accession>
<keyword evidence="6 12" id="KW-0812">Transmembrane</keyword>
<evidence type="ECO:0000256" key="10">
    <source>
        <dbReference type="ARBA" id="ARBA00023136"/>
    </source>
</evidence>
<evidence type="ECO:0000256" key="6">
    <source>
        <dbReference type="ARBA" id="ARBA00022692"/>
    </source>
</evidence>
<keyword evidence="5 12" id="KW-0808">Transferase</keyword>
<dbReference type="PANTHER" id="PTHR48438">
    <property type="entry name" value="ALPHA-(1,3)-FUCOSYLTRANSFERASE C-RELATED"/>
    <property type="match status" value="1"/>
</dbReference>
<dbReference type="SUPFAM" id="SSF53756">
    <property type="entry name" value="UDP-Glycosyltransferase/glycogen phosphorylase"/>
    <property type="match status" value="1"/>
</dbReference>
<reference evidence="15" key="1">
    <citation type="journal article" date="2012" name="Nature">
        <title>The oyster genome reveals stress adaptation and complexity of shell formation.</title>
        <authorList>
            <person name="Zhang G."/>
            <person name="Fang X."/>
            <person name="Guo X."/>
            <person name="Li L."/>
            <person name="Luo R."/>
            <person name="Xu F."/>
            <person name="Yang P."/>
            <person name="Zhang L."/>
            <person name="Wang X."/>
            <person name="Qi H."/>
            <person name="Xiong Z."/>
            <person name="Que H."/>
            <person name="Xie Y."/>
            <person name="Holland P.W."/>
            <person name="Paps J."/>
            <person name="Zhu Y."/>
            <person name="Wu F."/>
            <person name="Chen Y."/>
            <person name="Wang J."/>
            <person name="Peng C."/>
            <person name="Meng J."/>
            <person name="Yang L."/>
            <person name="Liu J."/>
            <person name="Wen B."/>
            <person name="Zhang N."/>
            <person name="Huang Z."/>
            <person name="Zhu Q."/>
            <person name="Feng Y."/>
            <person name="Mount A."/>
            <person name="Hedgecock D."/>
            <person name="Xu Z."/>
            <person name="Liu Y."/>
            <person name="Domazet-Loso T."/>
            <person name="Du Y."/>
            <person name="Sun X."/>
            <person name="Zhang S."/>
            <person name="Liu B."/>
            <person name="Cheng P."/>
            <person name="Jiang X."/>
            <person name="Li J."/>
            <person name="Fan D."/>
            <person name="Wang W."/>
            <person name="Fu W."/>
            <person name="Wang T."/>
            <person name="Wang B."/>
            <person name="Zhang J."/>
            <person name="Peng Z."/>
            <person name="Li Y."/>
            <person name="Li N."/>
            <person name="Wang J."/>
            <person name="Chen M."/>
            <person name="He Y."/>
            <person name="Tan F."/>
            <person name="Song X."/>
            <person name="Zheng Q."/>
            <person name="Huang R."/>
            <person name="Yang H."/>
            <person name="Du X."/>
            <person name="Chen L."/>
            <person name="Yang M."/>
            <person name="Gaffney P.M."/>
            <person name="Wang S."/>
            <person name="Luo L."/>
            <person name="She Z."/>
            <person name="Ming Y."/>
            <person name="Huang W."/>
            <person name="Zhang S."/>
            <person name="Huang B."/>
            <person name="Zhang Y."/>
            <person name="Qu T."/>
            <person name="Ni P."/>
            <person name="Miao G."/>
            <person name="Wang J."/>
            <person name="Wang Q."/>
            <person name="Steinberg C.E."/>
            <person name="Wang H."/>
            <person name="Li N."/>
            <person name="Qian L."/>
            <person name="Zhang G."/>
            <person name="Li Y."/>
            <person name="Yang H."/>
            <person name="Liu X."/>
            <person name="Wang J."/>
            <person name="Yin Y."/>
            <person name="Wang J."/>
        </authorList>
    </citation>
    <scope>NUCLEOTIDE SEQUENCE [LARGE SCALE GENOMIC DNA]</scope>
    <source>
        <strain evidence="15">05x7-T-G4-1.051#20</strain>
    </source>
</reference>
<dbReference type="GO" id="GO:0032580">
    <property type="term" value="C:Golgi cisterna membrane"/>
    <property type="evidence" value="ECO:0007669"/>
    <property type="project" value="UniProtKB-SubCell"/>
</dbReference>
<dbReference type="PANTHER" id="PTHR48438:SF1">
    <property type="entry name" value="ALPHA-(1,3)-FUCOSYLTRANSFERASE C-RELATED"/>
    <property type="match status" value="1"/>
</dbReference>
<keyword evidence="4 12" id="KW-0328">Glycosyltransferase</keyword>
<dbReference type="Gene3D" id="3.40.50.11660">
    <property type="entry name" value="Glycosyl transferase family 10, C-terminal domain"/>
    <property type="match status" value="1"/>
</dbReference>
<comment type="pathway">
    <text evidence="2">Protein modification; protein glycosylation.</text>
</comment>
<keyword evidence="7" id="KW-0735">Signal-anchor</keyword>
<dbReference type="InterPro" id="IPR055270">
    <property type="entry name" value="Glyco_tran_10_C"/>
</dbReference>
<dbReference type="EMBL" id="JH822686">
    <property type="protein sequence ID" value="EKC17549.1"/>
    <property type="molecule type" value="Genomic_DNA"/>
</dbReference>
<evidence type="ECO:0000313" key="15">
    <source>
        <dbReference type="EMBL" id="EKC17549.1"/>
    </source>
</evidence>
<dbReference type="InterPro" id="IPR001503">
    <property type="entry name" value="Glyco_trans_10"/>
</dbReference>
<dbReference type="Pfam" id="PF17039">
    <property type="entry name" value="Glyco_tran_10_N"/>
    <property type="match status" value="1"/>
</dbReference>
<evidence type="ECO:0000256" key="9">
    <source>
        <dbReference type="ARBA" id="ARBA00023034"/>
    </source>
</evidence>